<name>A0ABY8HRH0_ENSAD</name>
<dbReference type="PRINTS" id="PR00313">
    <property type="entry name" value="CABNDNGRPT"/>
</dbReference>
<dbReference type="Gene3D" id="2.60.40.10">
    <property type="entry name" value="Immunoglobulins"/>
    <property type="match status" value="8"/>
</dbReference>
<keyword evidence="3" id="KW-0614">Plasmid</keyword>
<dbReference type="NCBIfam" id="TIGR01965">
    <property type="entry name" value="VCBS_repeat"/>
    <property type="match status" value="21"/>
</dbReference>
<dbReference type="NCBIfam" id="TIGR03661">
    <property type="entry name" value="T1SS_VCA0849"/>
    <property type="match status" value="1"/>
</dbReference>
<dbReference type="Proteomes" id="UP001214094">
    <property type="component" value="Plasmid unnamedB"/>
</dbReference>
<dbReference type="PANTHER" id="PTHR14139">
    <property type="entry name" value="CALSYNTENIN"/>
    <property type="match status" value="1"/>
</dbReference>
<dbReference type="InterPro" id="IPR040853">
    <property type="entry name" value="RapA2_cadherin-like"/>
</dbReference>
<gene>
    <name evidence="3" type="ORF">P4B07_31855</name>
</gene>
<feature type="compositionally biased region" description="Low complexity" evidence="1">
    <location>
        <begin position="194"/>
        <end position="211"/>
    </location>
</feature>
<protein>
    <submittedName>
        <fullName evidence="3">VCBS domain-containing protein</fullName>
    </submittedName>
</protein>
<dbReference type="InterPro" id="IPR011049">
    <property type="entry name" value="Serralysin-like_metalloprot_C"/>
</dbReference>
<dbReference type="PANTHER" id="PTHR14139:SF2">
    <property type="entry name" value="CALSYNTENIN-1"/>
    <property type="match status" value="1"/>
</dbReference>
<dbReference type="InterPro" id="IPR010221">
    <property type="entry name" value="VCBS_dom"/>
</dbReference>
<sequence length="3827" mass="388799">MATEGTAISNDAAALSAEAIEFRNAPDGKADRLVAQAAPAGESELIDPATGAPVKGAETVPQTAPMPTEISADASNIVHLPVGASIEKIKVVGSDIVLEQPDGSTITIHNAALKVPTFLIGDAEIPRETLVAVLGENGINVAAGPDGSISVVSNQSSGGDFAGANGDIGEAGPVINLLAPTALQFPTLETTELLPPTLDPNDAPSIIPDGSSGPGGIFVSDRQVDEAGLASGSRAGDGSASVKGIFTISDPDGAGDIASLTINGRTFPIGGLVGQPVAGQFGVLTITAYDPATGVAQYTYELTSAITSSGVNPGANVEQDRDIFTLTVTDGDGATGTATLRVDVVDDIPVIGITNPETAQVAEGQTLSGNWTLTGGADGVGTVDVTVGDTTQTLTLTAGQKVDFTLAEGTLTVNADKTWSFTAASNLNNAGGLDVTFSLSARDGDNDATSDSQTIKVVDGAGPSVDPLAASAALTLDDQNLANGSTPVGGAETSSGTIGFVAGSDAIATIAFGDTSGLTGVLVWDRVSDTQIVGRAGGATLVTLDLVRAGDSATVTATLNGNYASHPGINSDDLANLGQVKVVATDIDGDRAEGTVTVAVSDDMPVAPADTDSVSEDGAVFADGNVLTGSGGADENGTDGVKDIAGADGVSVTSVSFGSTTGLVGGSTAGQFGTLVLNSDGSYTYTLNNATAGVQSLAAGQMVTDTFTYEITDGDGDRSSTTVTITITGTNDAPVITTGPQSGKVAEIGDNAAGENTVTHTQGGAVGFSDVDTLDQHSASFTAGGDGYLGTFSLGTVDQAGDKVGWNFEIADSVLDSLQAGQILTQTYDVTVDDGNGGTATQTVTIVITGTNDAPVITSGVQSGSVTEIADKATGENTVTHTQGGAVGFSDVDTLDTHSASFKANGEGYLGKFALDPVNQSGNSVGWTFKVADGVIDSLQAGQSLTQTYDVTISDGHGGTATQTVTIVITGTNDAPVITSGVQSGAVTEITDKATGENTVTHTQGGAVGFSDVDTLDTHTASFKANGNGYLGTFALDPLNQATDQVGWSFKVADSVLDSLQAGQKLTQTYDVTVDDGHGGTATQTVTITITGTNDAPVITSGWQLGGVVERFDGFPGENTVTHTQDGTIGFRDVDTLDTHTASFTAGGNGYLGTFSLDPLNQATDKLGWNFQVADSVLDSLQAGQILVQTYDVTVDDGHGGTATQTVTIVIAGTNDAPVITSGVQSGAVTEIADKATGENTVTHTQDGAVTFTDVDTLDTHSASFLPQGRGYLGTFSLDAVDQAAERIGWNFKVADGVLDSLQAGQTLTQKYTVFVNDGHGGIVAQTVTIAITGTNDAPVITSGAQSATVTERGDGAAGENSVVHVNAGKVAFADVDTLDTHSASFKANGEGYLGKFALDPVNQSGNSVGWTFKVADGVIDSLQAGQSLTQTYDVTISDGHGGTATQTVTIVITGTNDAPVITSGVQSGAVTEITDKATGENTVTHTQGGAVGFSDVDTLDTHTASFKANGNGYLGTFALDPLNQATDQVGWSFKVADSVLDSLQAGQKLTQTYDVTVDDGHGGTATQTVTITITGTNDAPVITSGWQLGGVVERFDGFPGENTVTHTQDGTIGFRDVDTLDTHTASFTAGGNGYLGTFSLDPLNQATDKLGWNFQVADSVLDSLQAGQILVQTYDVTVDDGHGGTATQTVTIVIAGTNDAPVITSGVQSGAVTEIADKATGENTVTHTQDGAVTFTDVDTLDTHSASFLPQGRGYLGTFSLDAVDQAAERIGWNFKVADGVLDSLQAGQTLTQKYTVFVNDGHGGIVAQTVTIAITGTNDAPVITSGAQSATVTERGDGAAGENSVVHVNAGKVAFADVDTLDTHSASFKANGEGYLGKFALDPVNQSGNSVGWTFKVADGVIDSLQAGQSLTQTYDVTISDGHGGTATQTVTIVITGTNDAPVITSGVQSGAVTEITDKATGENTVTHTQGGAVGFSDVDTLDTHTASFKANGNGYLGTFALDPLNQATDQVGWSFKVADSVLDSLQAGQKLTQTYDVTVDDGHGGTATQTVTITITGTNDAPVITSGWQLGGVVERFDGFPGENTVTHTQDGTIGFRDVDTLDTHTASFTAGGNGYLGTFSLDPLNQATDKLGWNFQVADSVLDSLQAGQILVQTYDVTVDDGHGGTATQTVTIVIAGTNDAPVITSGVQSGAVTEIADKATGENTVTHTQDGAVTFTDVDTLDTHSASFLPQGRGYLGTFSLDAVDQAAERIGWNFKVADGVLDSLQAGQTLTQKYTVFVNDGHGGIVAQTVTIAITGTNDAPVITSGAQSATVTERGDGAAGENSVVHVNAGKVAFADVDTLDTHSASFKANGEGYLGKFALDPVNQSGNSVGWTFKVADGVIDSLQAGQSLTQTYDVTISDGHGGTATQTVTIVITGTNDAPVITSGVQSGAVTEITDKATGENTVTHTQGGAVGFSDVDTLDTHTASFKANGNGYLGTFALDPLNQATDQVGWSFKVADSVLDSLQAGQKLTQTYDVTVDDGHGGTATQTVTITITGTNDAPVITSDAQGGVVTEIADKATGENTATHTQGGTIGFSDVDTLDEHSASFTANGNGYLGTFALDPLNQATDKVGWSFNVADSVLDSLQAGQTLTQAYDVTVDDGKGGTATQTVTITITGTNDAPIITSGTQSGSVTEIADKATGETTATHTQGGTIGFSDVDTLDEHNVSLTANGNGYLGTFALDPVDQAGDKVGWTFKVADGVIDSLQAGQSLTQTYDVTIDDGHGGTATQTVTITITGTNDAPIITSGTQSGSVTEIADKATGENTAMHTQGGTIGFSDVDTLDTHSASFTANGNGYLGTFALDPLNQTTDKVGWSFNVADSVLDSLQAGQTLTQAYDVTVDDGKGGTATQTVTITITGTNDVPIITSGTQSGSVTEIADKATGENTATHTHGGTIGFSDVDTLDEHGASFTANGNGYLGTFALGTLDQAGNAVGWSFNVVDSVLDSLQSGQKLTQTYDVTVDDGKGGKATQTVTITITGTNDAPVITSVSQGGAVTEIADGATGENTATHTHGGTIGFSDVDTLDTHSASFTAQGGGYLGTFSLGSLNQSTDSVGWSFQVADNVLDSLNAGETLTQKYDVTIDDGHGGTAVQTVTITITGTDDGVSVNGLSSSAEETVYEKNLSDGSSPNVAALTQTGSFSVTTPDGLAGLKINGTSVVTGGAYAVGTTVDTALGLLTITGYTPTTVNGTVTGATFTYSYLLQDNSLAHTAAGADSGVFDNFVVAVTDEDGSTSNATLNIRIVDDVPTVQSISSAYMGNGTGALEGVINATPGADGIKVYKIDSVGGLPTGWTTTGTGTGQVLVKDNFGTDIYRLTTNADGTYQLEQLKERPGTQVTIDAANDFPNSPTKTYDFGFAKFTALASSSGQVTFNANTASGGGNEFGIGNPAFSTGEKFKIEFDKDVSSVTLRFGTVKDPGSIEFTVRDGNSTPYTFSKTVVAGQTSVTILPSDVGFKFDYIEVLGKNGINVSFTTVGYTETVAASDLTLTFGVTGEDRDGDLSNSSTLTFVSDGSTTTANEISGSAGHDVIHGGAGDDTLNGGDGNDIIYASAGDDDINGGAGVDLLNFSDATGPVTFTLVQSSWEDDVDLSSVGLGEEDYRNIEGVIGSDFNDKLYGSSYGDILAGGEGNDTLSGNGGADKLYGDAGNDTLVGGSGNDTLYGGTGVDKLTGGSGDDTFVLDAKDLQLDIADVITDYDGDDDSVDLSALLGNLPSGTTLDGDYLQVVQDGQNANLQVDTEGNAGSGGWHTVAVLENFNVSTEVVKVLFNENGTKTSQDVH</sequence>
<evidence type="ECO:0000313" key="3">
    <source>
        <dbReference type="EMBL" id="WFP94406.1"/>
    </source>
</evidence>
<dbReference type="EMBL" id="CP121310">
    <property type="protein sequence ID" value="WFP94406.1"/>
    <property type="molecule type" value="Genomic_DNA"/>
</dbReference>
<proteinExistence type="predicted"/>
<geneLocation type="plasmid" evidence="3 4">
    <name>unnamedB</name>
</geneLocation>
<dbReference type="InterPro" id="IPR001343">
    <property type="entry name" value="Hemolysn_Ca-bd"/>
</dbReference>
<dbReference type="Pfam" id="PF17803">
    <property type="entry name" value="Cadherin_4"/>
    <property type="match status" value="1"/>
</dbReference>
<dbReference type="Pfam" id="PF00353">
    <property type="entry name" value="HemolysinCabind"/>
    <property type="match status" value="3"/>
</dbReference>
<feature type="region of interest" description="Disordered" evidence="1">
    <location>
        <begin position="194"/>
        <end position="218"/>
    </location>
</feature>
<dbReference type="PROSITE" id="PS00330">
    <property type="entry name" value="HEMOLYSIN_CALCIUM"/>
    <property type="match status" value="5"/>
</dbReference>
<keyword evidence="4" id="KW-1185">Reference proteome</keyword>
<dbReference type="InterPro" id="IPR018511">
    <property type="entry name" value="Hemolysin-typ_Ca-bd_CS"/>
</dbReference>
<dbReference type="InterPro" id="IPR013783">
    <property type="entry name" value="Ig-like_fold"/>
</dbReference>
<dbReference type="RefSeq" id="WP_278234417.1">
    <property type="nucleotide sequence ID" value="NZ_CP121310.1"/>
</dbReference>
<feature type="domain" description="RapA2 cadherin-like" evidence="2">
    <location>
        <begin position="594"/>
        <end position="685"/>
    </location>
</feature>
<accession>A0ABY8HRH0</accession>
<reference evidence="3 4" key="1">
    <citation type="submission" date="2023-03" db="EMBL/GenBank/DDBJ databases">
        <title>Comparative genome and transcriptome analysis combination mining strategies for increasing vitamin B12 production of Ensifer adhaerens strain.</title>
        <authorList>
            <person name="Yongheng L."/>
        </authorList>
    </citation>
    <scope>NUCLEOTIDE SEQUENCE [LARGE SCALE GENOMIC DNA]</scope>
    <source>
        <strain evidence="3 4">Casida A-T305</strain>
        <plasmid evidence="3 4">unnamedB</plasmid>
    </source>
</reference>
<evidence type="ECO:0000259" key="2">
    <source>
        <dbReference type="Pfam" id="PF17803"/>
    </source>
</evidence>
<evidence type="ECO:0000313" key="4">
    <source>
        <dbReference type="Proteomes" id="UP001214094"/>
    </source>
</evidence>
<evidence type="ECO:0000256" key="1">
    <source>
        <dbReference type="SAM" id="MobiDB-lite"/>
    </source>
</evidence>
<organism evidence="3 4">
    <name type="scientific">Ensifer adhaerens</name>
    <name type="common">Sinorhizobium morelense</name>
    <dbReference type="NCBI Taxonomy" id="106592"/>
    <lineage>
        <taxon>Bacteria</taxon>
        <taxon>Pseudomonadati</taxon>
        <taxon>Pseudomonadota</taxon>
        <taxon>Alphaproteobacteria</taxon>
        <taxon>Hyphomicrobiales</taxon>
        <taxon>Rhizobiaceae</taxon>
        <taxon>Sinorhizobium/Ensifer group</taxon>
        <taxon>Ensifer</taxon>
    </lineage>
</organism>
<dbReference type="SUPFAM" id="SSF51120">
    <property type="entry name" value="beta-Roll"/>
    <property type="match status" value="2"/>
</dbReference>
<dbReference type="InterPro" id="IPR019960">
    <property type="entry name" value="T1SS_VCA0849"/>
</dbReference>